<evidence type="ECO:0000313" key="2">
    <source>
        <dbReference type="RefSeq" id="XP_022830844.1"/>
    </source>
</evidence>
<dbReference type="FunFam" id="3.40.50.720:FF:000084">
    <property type="entry name" value="Short-chain dehydrogenase reductase"/>
    <property type="match status" value="1"/>
</dbReference>
<dbReference type="Pfam" id="PF13561">
    <property type="entry name" value="adh_short_C2"/>
    <property type="match status" value="1"/>
</dbReference>
<dbReference type="InterPro" id="IPR002347">
    <property type="entry name" value="SDR_fam"/>
</dbReference>
<evidence type="ECO:0000313" key="1">
    <source>
        <dbReference type="Proteomes" id="UP000301870"/>
    </source>
</evidence>
<keyword evidence="1" id="KW-1185">Reference proteome</keyword>
<dbReference type="PRINTS" id="PR00080">
    <property type="entry name" value="SDRFAMILY"/>
</dbReference>
<dbReference type="GeneID" id="111359499"/>
<dbReference type="Gene3D" id="3.40.50.720">
    <property type="entry name" value="NAD(P)-binding Rossmann-like Domain"/>
    <property type="match status" value="1"/>
</dbReference>
<sequence length="251" mass="26978">MSLQDKVAIVTGSSSGIGAAIAIKFAEEGAKVTIVGRNKEKLNNVAKKLGDHLMLAADVTKEEDAKRIINETVKRFGKLDILVNNAGAATIAKFDDEKLMTVFDQVMNINVRSAVYLTHLARPYLIKTKGNVVNISGISGMKPQVINGFLSVSVSKAALDHFTRAVALELSPHGIRVNAVCPGPVYSDIFENLGVAKEEENGFYESMRQSTALKRVSDPVEIADLVIFLASDKAKSITGTVSVSDNGFLLQ</sequence>
<organism evidence="1 2">
    <name type="scientific">Spodoptera litura</name>
    <name type="common">Asian cotton leafworm</name>
    <dbReference type="NCBI Taxonomy" id="69820"/>
    <lineage>
        <taxon>Eukaryota</taxon>
        <taxon>Metazoa</taxon>
        <taxon>Ecdysozoa</taxon>
        <taxon>Arthropoda</taxon>
        <taxon>Hexapoda</taxon>
        <taxon>Insecta</taxon>
        <taxon>Pterygota</taxon>
        <taxon>Neoptera</taxon>
        <taxon>Endopterygota</taxon>
        <taxon>Lepidoptera</taxon>
        <taxon>Glossata</taxon>
        <taxon>Ditrysia</taxon>
        <taxon>Noctuoidea</taxon>
        <taxon>Noctuidae</taxon>
        <taxon>Amphipyrinae</taxon>
        <taxon>Spodoptera</taxon>
    </lineage>
</organism>
<dbReference type="RefSeq" id="XP_022830844.1">
    <property type="nucleotide sequence ID" value="XM_022975076.1"/>
</dbReference>
<dbReference type="PRINTS" id="PR00081">
    <property type="entry name" value="GDHRDH"/>
</dbReference>
<dbReference type="KEGG" id="sliu:111359499"/>
<dbReference type="Proteomes" id="UP000301870">
    <property type="component" value="Chromosome 29"/>
</dbReference>
<dbReference type="AlphaFoldDB" id="A0A9J7EMY4"/>
<reference evidence="2" key="1">
    <citation type="submission" date="2025-08" db="UniProtKB">
        <authorList>
            <consortium name="RefSeq"/>
        </authorList>
    </citation>
    <scope>IDENTIFICATION</scope>
    <source>
        <strain evidence="2">Ishihara</strain>
        <tissue evidence="2">Whole body</tissue>
    </source>
</reference>
<dbReference type="SUPFAM" id="SSF51735">
    <property type="entry name" value="NAD(P)-binding Rossmann-fold domains"/>
    <property type="match status" value="1"/>
</dbReference>
<name>A0A9J7EMY4_SPOLT</name>
<protein>
    <submittedName>
        <fullName evidence="2">17-beta-hydroxysteroid dehydrogenase 14-like</fullName>
    </submittedName>
</protein>
<dbReference type="OrthoDB" id="47007at2759"/>
<dbReference type="PANTHER" id="PTHR43975:SF2">
    <property type="entry name" value="EG:BACR7A4.14 PROTEIN-RELATED"/>
    <property type="match status" value="1"/>
</dbReference>
<dbReference type="PANTHER" id="PTHR43975">
    <property type="entry name" value="ZGC:101858"/>
    <property type="match status" value="1"/>
</dbReference>
<gene>
    <name evidence="2" type="primary">LOC111359499</name>
</gene>
<accession>A0A9J7EMY4</accession>
<proteinExistence type="predicted"/>
<dbReference type="InterPro" id="IPR036291">
    <property type="entry name" value="NAD(P)-bd_dom_sf"/>
</dbReference>